<evidence type="ECO:0000313" key="11">
    <source>
        <dbReference type="EMBL" id="EAY19430.1"/>
    </source>
</evidence>
<dbReference type="EMBL" id="DS113208">
    <property type="protein sequence ID" value="EAY19430.1"/>
    <property type="molecule type" value="Genomic_DNA"/>
</dbReference>
<dbReference type="NCBIfam" id="TIGR00231">
    <property type="entry name" value="small_GTP"/>
    <property type="match status" value="1"/>
</dbReference>
<dbReference type="PROSITE" id="PS51417">
    <property type="entry name" value="ARF"/>
    <property type="match status" value="1"/>
</dbReference>
<evidence type="ECO:0000256" key="2">
    <source>
        <dbReference type="ARBA" id="ARBA00014900"/>
    </source>
</evidence>
<dbReference type="CDD" id="cd04123">
    <property type="entry name" value="Rab21"/>
    <property type="match status" value="1"/>
</dbReference>
<keyword evidence="4" id="KW-0547">Nucleotide-binding</keyword>
<evidence type="ECO:0000256" key="5">
    <source>
        <dbReference type="ARBA" id="ARBA00022927"/>
    </source>
</evidence>
<comment type="similarity">
    <text evidence="1">Belongs to the small GTPase superfamily. Rab family.</text>
</comment>
<dbReference type="InterPro" id="IPR001806">
    <property type="entry name" value="Small_GTPase"/>
</dbReference>
<dbReference type="GO" id="GO:0012505">
    <property type="term" value="C:endomembrane system"/>
    <property type="evidence" value="ECO:0000318"/>
    <property type="project" value="GO_Central"/>
</dbReference>
<dbReference type="SMR" id="A0A8U0WPJ8"/>
<sequence length="201" mass="22329">MKKVKIVLVGAQHTGKTSIVNKYVLGKFTQHTISTTQPGLAQKQITHRDHQLSLEIWDTAGQERYNALSPLFYRDAEAGIVVFDLTDQESFTRAEKWIEELKKARGDNIHIVVAGNKVDLVDKRKISPADAQRIAQSVNAPYFETSAKTAENIEALFNSICDLIVNQLLSQNQGGDSGEKKSLRASIRFDQAQPENNGCSC</sequence>
<keyword evidence="6" id="KW-0342">GTP-binding</keyword>
<dbReference type="FunFam" id="3.40.50.300:FF:002608">
    <property type="entry name" value="Small GTP-binding protein, putative"/>
    <property type="match status" value="1"/>
</dbReference>
<dbReference type="InterPro" id="IPR041833">
    <property type="entry name" value="Rab21"/>
</dbReference>
<dbReference type="SMART" id="SM00173">
    <property type="entry name" value="RAS"/>
    <property type="match status" value="1"/>
</dbReference>
<dbReference type="OMA" id="IDDQKIM"/>
<organism evidence="11 12">
    <name type="scientific">Trichomonas vaginalis (strain ATCC PRA-98 / G3)</name>
    <dbReference type="NCBI Taxonomy" id="412133"/>
    <lineage>
        <taxon>Eukaryota</taxon>
        <taxon>Metamonada</taxon>
        <taxon>Parabasalia</taxon>
        <taxon>Trichomonadida</taxon>
        <taxon>Trichomonadidae</taxon>
        <taxon>Trichomonas</taxon>
    </lineage>
</organism>
<dbReference type="PRINTS" id="PR00449">
    <property type="entry name" value="RASTRNSFRMNG"/>
</dbReference>
<dbReference type="GO" id="GO:0003924">
    <property type="term" value="F:GTPase activity"/>
    <property type="evidence" value="ECO:0000318"/>
    <property type="project" value="GO_Central"/>
</dbReference>
<dbReference type="SMART" id="SM00176">
    <property type="entry name" value="RAN"/>
    <property type="match status" value="1"/>
</dbReference>
<proteinExistence type="inferred from homology"/>
<evidence type="ECO:0000256" key="9">
    <source>
        <dbReference type="ARBA" id="ARBA00023289"/>
    </source>
</evidence>
<dbReference type="GO" id="GO:0005525">
    <property type="term" value="F:GTP binding"/>
    <property type="evidence" value="ECO:0007669"/>
    <property type="project" value="UniProtKB-KW"/>
</dbReference>
<keyword evidence="8" id="KW-0449">Lipoprotein</keyword>
<dbReference type="AlphaFoldDB" id="A0A8U0WPJ8"/>
<dbReference type="GO" id="GO:0006886">
    <property type="term" value="P:intracellular protein transport"/>
    <property type="evidence" value="ECO:0000318"/>
    <property type="project" value="GO_Central"/>
</dbReference>
<dbReference type="SMART" id="SM00174">
    <property type="entry name" value="RHO"/>
    <property type="match status" value="1"/>
</dbReference>
<dbReference type="SMART" id="SM00175">
    <property type="entry name" value="RAB"/>
    <property type="match status" value="1"/>
</dbReference>
<dbReference type="VEuPathDB" id="TrichDB:TVAGG3_1035530"/>
<dbReference type="Pfam" id="PF00071">
    <property type="entry name" value="Ras"/>
    <property type="match status" value="1"/>
</dbReference>
<evidence type="ECO:0000256" key="7">
    <source>
        <dbReference type="ARBA" id="ARBA00023136"/>
    </source>
</evidence>
<dbReference type="Gene3D" id="3.40.50.300">
    <property type="entry name" value="P-loop containing nucleotide triphosphate hydrolases"/>
    <property type="match status" value="1"/>
</dbReference>
<name>A0A8U0WPJ8_TRIV3</name>
<evidence type="ECO:0000256" key="3">
    <source>
        <dbReference type="ARBA" id="ARBA00022448"/>
    </source>
</evidence>
<dbReference type="KEGG" id="tva:5464956"/>
<dbReference type="OrthoDB" id="63533at2759"/>
<dbReference type="PANTHER" id="PTHR47978">
    <property type="match status" value="1"/>
</dbReference>
<dbReference type="SUPFAM" id="SSF52540">
    <property type="entry name" value="P-loop containing nucleoside triphosphate hydrolases"/>
    <property type="match status" value="1"/>
</dbReference>
<reference evidence="11" key="2">
    <citation type="journal article" date="2007" name="Science">
        <title>Draft genome sequence of the sexually transmitted pathogen Trichomonas vaginalis.</title>
        <authorList>
            <person name="Carlton J.M."/>
            <person name="Hirt R.P."/>
            <person name="Silva J.C."/>
            <person name="Delcher A.L."/>
            <person name="Schatz M."/>
            <person name="Zhao Q."/>
            <person name="Wortman J.R."/>
            <person name="Bidwell S.L."/>
            <person name="Alsmark U.C.M."/>
            <person name="Besteiro S."/>
            <person name="Sicheritz-Ponten T."/>
            <person name="Noel C.J."/>
            <person name="Dacks J.B."/>
            <person name="Foster P.G."/>
            <person name="Simillion C."/>
            <person name="Van de Peer Y."/>
            <person name="Miranda-Saavedra D."/>
            <person name="Barton G.J."/>
            <person name="Westrop G.D."/>
            <person name="Mueller S."/>
            <person name="Dessi D."/>
            <person name="Fiori P.L."/>
            <person name="Ren Q."/>
            <person name="Paulsen I."/>
            <person name="Zhang H."/>
            <person name="Bastida-Corcuera F.D."/>
            <person name="Simoes-Barbosa A."/>
            <person name="Brown M.T."/>
            <person name="Hayes R.D."/>
            <person name="Mukherjee M."/>
            <person name="Okumura C.Y."/>
            <person name="Schneider R."/>
            <person name="Smith A.J."/>
            <person name="Vanacova S."/>
            <person name="Villalvazo M."/>
            <person name="Haas B.J."/>
            <person name="Pertea M."/>
            <person name="Feldblyum T.V."/>
            <person name="Utterback T.R."/>
            <person name="Shu C.L."/>
            <person name="Osoegawa K."/>
            <person name="de Jong P.J."/>
            <person name="Hrdy I."/>
            <person name="Horvathova L."/>
            <person name="Zubacova Z."/>
            <person name="Dolezal P."/>
            <person name="Malik S.B."/>
            <person name="Logsdon J.M. Jr."/>
            <person name="Henze K."/>
            <person name="Gupta A."/>
            <person name="Wang C.C."/>
            <person name="Dunne R.L."/>
            <person name="Upcroft J.A."/>
            <person name="Upcroft P."/>
            <person name="White O."/>
            <person name="Salzberg S.L."/>
            <person name="Tang P."/>
            <person name="Chiu C.-H."/>
            <person name="Lee Y.-S."/>
            <person name="Embley T.M."/>
            <person name="Coombs G.H."/>
            <person name="Mottram J.C."/>
            <person name="Tachezy J."/>
            <person name="Fraser-Liggett C.M."/>
            <person name="Johnson P.J."/>
        </authorList>
    </citation>
    <scope>NUCLEOTIDE SEQUENCE [LARGE SCALE GENOMIC DNA]</scope>
    <source>
        <strain evidence="11">G3</strain>
    </source>
</reference>
<dbReference type="RefSeq" id="XP_001580416.1">
    <property type="nucleotide sequence ID" value="XM_001580366.1"/>
</dbReference>
<evidence type="ECO:0000256" key="8">
    <source>
        <dbReference type="ARBA" id="ARBA00023288"/>
    </source>
</evidence>
<keyword evidence="12" id="KW-1185">Reference proteome</keyword>
<keyword evidence="9" id="KW-0636">Prenylation</keyword>
<dbReference type="PROSITE" id="PS51421">
    <property type="entry name" value="RAS"/>
    <property type="match status" value="1"/>
</dbReference>
<evidence type="ECO:0000256" key="1">
    <source>
        <dbReference type="ARBA" id="ARBA00006270"/>
    </source>
</evidence>
<evidence type="ECO:0000256" key="6">
    <source>
        <dbReference type="ARBA" id="ARBA00023134"/>
    </source>
</evidence>
<keyword evidence="5" id="KW-0653">Protein transport</keyword>
<dbReference type="PROSITE" id="PS51419">
    <property type="entry name" value="RAB"/>
    <property type="match status" value="1"/>
</dbReference>
<evidence type="ECO:0000256" key="4">
    <source>
        <dbReference type="ARBA" id="ARBA00022741"/>
    </source>
</evidence>
<dbReference type="Proteomes" id="UP000001542">
    <property type="component" value="Unassembled WGS sequence"/>
</dbReference>
<protein>
    <recommendedName>
        <fullName evidence="2">Ras-related protein Rab-21</fullName>
    </recommendedName>
</protein>
<keyword evidence="7" id="KW-0472">Membrane</keyword>
<comment type="subcellular location">
    <subcellularLocation>
        <location evidence="10">Endomembrane system</location>
        <topology evidence="10">Lipid-anchor</topology>
    </subcellularLocation>
</comment>
<dbReference type="InterPro" id="IPR027417">
    <property type="entry name" value="P-loop_NTPase"/>
</dbReference>
<dbReference type="InterPro" id="IPR005225">
    <property type="entry name" value="Small_GTP-bd"/>
</dbReference>
<evidence type="ECO:0000256" key="10">
    <source>
        <dbReference type="ARBA" id="ARBA00037868"/>
    </source>
</evidence>
<gene>
    <name evidence="11" type="ORF">TVAG_101480</name>
</gene>
<dbReference type="GO" id="GO:0032482">
    <property type="term" value="P:Rab protein signal transduction"/>
    <property type="evidence" value="ECO:0007669"/>
    <property type="project" value="InterPro"/>
</dbReference>
<keyword evidence="3" id="KW-0813">Transport</keyword>
<accession>A0A8U0WPJ8</accession>
<reference evidence="11" key="1">
    <citation type="submission" date="2006-10" db="EMBL/GenBank/DDBJ databases">
        <authorList>
            <person name="Amadeo P."/>
            <person name="Zhao Q."/>
            <person name="Wortman J."/>
            <person name="Fraser-Liggett C."/>
            <person name="Carlton J."/>
        </authorList>
    </citation>
    <scope>NUCLEOTIDE SEQUENCE</scope>
    <source>
        <strain evidence="11">G3</strain>
    </source>
</reference>
<evidence type="ECO:0000313" key="12">
    <source>
        <dbReference type="Proteomes" id="UP000001542"/>
    </source>
</evidence>
<dbReference type="PROSITE" id="PS51420">
    <property type="entry name" value="RHO"/>
    <property type="match status" value="1"/>
</dbReference>